<reference evidence="1" key="1">
    <citation type="journal article" date="2023" name="Plant J.">
        <title>Genome sequences and population genomics provide insights into the demographic history, inbreeding, and mutation load of two 'living fossil' tree species of Dipteronia.</title>
        <authorList>
            <person name="Feng Y."/>
            <person name="Comes H.P."/>
            <person name="Chen J."/>
            <person name="Zhu S."/>
            <person name="Lu R."/>
            <person name="Zhang X."/>
            <person name="Li P."/>
            <person name="Qiu J."/>
            <person name="Olsen K.M."/>
            <person name="Qiu Y."/>
        </authorList>
    </citation>
    <scope>NUCLEOTIDE SEQUENCE</scope>
    <source>
        <strain evidence="1">KIB01</strain>
    </source>
</reference>
<dbReference type="PANTHER" id="PTHR10775:SF177">
    <property type="entry name" value="TNP2, PARTIAL"/>
    <property type="match status" value="1"/>
</dbReference>
<dbReference type="AlphaFoldDB" id="A0AAD9X6H2"/>
<keyword evidence="2" id="KW-1185">Reference proteome</keyword>
<protein>
    <submittedName>
        <fullName evidence="1">Uncharacterized protein</fullName>
    </submittedName>
</protein>
<organism evidence="1 2">
    <name type="scientific">Dipteronia dyeriana</name>
    <dbReference type="NCBI Taxonomy" id="168575"/>
    <lineage>
        <taxon>Eukaryota</taxon>
        <taxon>Viridiplantae</taxon>
        <taxon>Streptophyta</taxon>
        <taxon>Embryophyta</taxon>
        <taxon>Tracheophyta</taxon>
        <taxon>Spermatophyta</taxon>
        <taxon>Magnoliopsida</taxon>
        <taxon>eudicotyledons</taxon>
        <taxon>Gunneridae</taxon>
        <taxon>Pentapetalae</taxon>
        <taxon>rosids</taxon>
        <taxon>malvids</taxon>
        <taxon>Sapindales</taxon>
        <taxon>Sapindaceae</taxon>
        <taxon>Hippocastanoideae</taxon>
        <taxon>Acereae</taxon>
        <taxon>Dipteronia</taxon>
    </lineage>
</organism>
<dbReference type="EMBL" id="JANJYI010000004">
    <property type="protein sequence ID" value="KAK2653612.1"/>
    <property type="molecule type" value="Genomic_DNA"/>
</dbReference>
<name>A0AAD9X6H2_9ROSI</name>
<dbReference type="PANTHER" id="PTHR10775">
    <property type="entry name" value="OS08G0208400 PROTEIN"/>
    <property type="match status" value="1"/>
</dbReference>
<proteinExistence type="predicted"/>
<evidence type="ECO:0000313" key="1">
    <source>
        <dbReference type="EMBL" id="KAK2653612.1"/>
    </source>
</evidence>
<dbReference type="Proteomes" id="UP001280121">
    <property type="component" value="Unassembled WGS sequence"/>
</dbReference>
<comment type="caution">
    <text evidence="1">The sequence shown here is derived from an EMBL/GenBank/DDBJ whole genome shotgun (WGS) entry which is preliminary data.</text>
</comment>
<gene>
    <name evidence="1" type="ORF">Ddye_013468</name>
</gene>
<accession>A0AAD9X6H2</accession>
<sequence>MHIEKNVCDSVLGTLMNIDGKTKATYKTRLDLKQMGIRRELHPICVNGQTKLPPAYYSLSSIEKMGLCQFLYSIKLPDGIASNISRCINIRDCKISGLKSLDCHIILQRLLPVALRGYLRRDIRKTIIELCVIFLRVDFEDFESGRVGTT</sequence>
<evidence type="ECO:0000313" key="2">
    <source>
        <dbReference type="Proteomes" id="UP001280121"/>
    </source>
</evidence>